<evidence type="ECO:0000256" key="2">
    <source>
        <dbReference type="SAM" id="Phobius"/>
    </source>
</evidence>
<dbReference type="GO" id="GO:0098703">
    <property type="term" value="P:calcium ion import across plasma membrane"/>
    <property type="evidence" value="ECO:0007669"/>
    <property type="project" value="TreeGrafter"/>
</dbReference>
<evidence type="ECO:0008006" key="5">
    <source>
        <dbReference type="Google" id="ProtNLM"/>
    </source>
</evidence>
<feature type="transmembrane region" description="Helical" evidence="2">
    <location>
        <begin position="283"/>
        <end position="301"/>
    </location>
</feature>
<dbReference type="AlphaFoldDB" id="A0A819ML95"/>
<dbReference type="PANTHER" id="PTHR10582:SF2">
    <property type="entry name" value="INACTIVE"/>
    <property type="match status" value="1"/>
</dbReference>
<evidence type="ECO:0000313" key="3">
    <source>
        <dbReference type="EMBL" id="CAF3981202.1"/>
    </source>
</evidence>
<dbReference type="GO" id="GO:0005262">
    <property type="term" value="F:calcium channel activity"/>
    <property type="evidence" value="ECO:0007669"/>
    <property type="project" value="TreeGrafter"/>
</dbReference>
<keyword evidence="1" id="KW-0677">Repeat</keyword>
<accession>A0A819ML95</accession>
<evidence type="ECO:0000256" key="1">
    <source>
        <dbReference type="ARBA" id="ARBA00022737"/>
    </source>
</evidence>
<dbReference type="Gene3D" id="1.25.40.20">
    <property type="entry name" value="Ankyrin repeat-containing domain"/>
    <property type="match status" value="1"/>
</dbReference>
<feature type="non-terminal residue" evidence="3">
    <location>
        <position position="1"/>
    </location>
</feature>
<dbReference type="InterPro" id="IPR036770">
    <property type="entry name" value="Ankyrin_rpt-contain_sf"/>
</dbReference>
<keyword evidence="2" id="KW-0812">Transmembrane</keyword>
<keyword evidence="2" id="KW-0472">Membrane</keyword>
<dbReference type="InterPro" id="IPR024862">
    <property type="entry name" value="TRPV"/>
</dbReference>
<name>A0A819ML95_9BILA</name>
<keyword evidence="2" id="KW-1133">Transmembrane helix</keyword>
<gene>
    <name evidence="3" type="ORF">OTI717_LOCUS27959</name>
</gene>
<comment type="caution">
    <text evidence="3">The sequence shown here is derived from an EMBL/GenBank/DDBJ whole genome shotgun (WGS) entry which is preliminary data.</text>
</comment>
<protein>
    <recommendedName>
        <fullName evidence="5">Ion transport domain-containing protein</fullName>
    </recommendedName>
</protein>
<dbReference type="Proteomes" id="UP000663823">
    <property type="component" value="Unassembled WGS sequence"/>
</dbReference>
<sequence>TDSNGNTILHMLVICNLPEIYAKFKARWIEQQIIHNGKNKTDSKSTKPLELWNRLNKDGLTPLTLATDLGQAKMLSWLLEERKRTLWSYGNVTCVVHPLNQLDVDFHQDNKDRPLSVLEVMIKKNNAELINPIVISLIDKKWRSFAYQIFVRRFLIVFLYLLVFLVTTTLRETRSEKTASELDEKTGITNGKRWSVFDQFLYSVGHIIVIIGAALRSVYEIDEMRRSGFRNYWKITESTCLGNYLVCSFCFCIFTCEILHLFGMQQYETQILAFTSLIGWGNMLFFITPFQFTGPFVIMIYKMLFNDVLRFFIIYIIFLVGFAQSFCILFNGYGLEGYMSSIKLCFLGLLGDFDLDYYIGGEYPLTSVILLIFYVVLITILLLNLLIAMMGDTYTDVKRSAKKLWHLERARIALQIQNSMPTSKRLSSFKKYWVNIGDERCMQVEEKVNNKQFQTTDDEANND</sequence>
<reference evidence="3" key="1">
    <citation type="submission" date="2021-02" db="EMBL/GenBank/DDBJ databases">
        <authorList>
            <person name="Nowell W R."/>
        </authorList>
    </citation>
    <scope>NUCLEOTIDE SEQUENCE</scope>
</reference>
<feature type="transmembrane region" description="Helical" evidence="2">
    <location>
        <begin position="150"/>
        <end position="170"/>
    </location>
</feature>
<feature type="transmembrane region" description="Helical" evidence="2">
    <location>
        <begin position="240"/>
        <end position="263"/>
    </location>
</feature>
<feature type="transmembrane region" description="Helical" evidence="2">
    <location>
        <begin position="365"/>
        <end position="389"/>
    </location>
</feature>
<dbReference type="EMBL" id="CAJOAX010006451">
    <property type="protein sequence ID" value="CAF3981202.1"/>
    <property type="molecule type" value="Genomic_DNA"/>
</dbReference>
<evidence type="ECO:0000313" key="4">
    <source>
        <dbReference type="Proteomes" id="UP000663823"/>
    </source>
</evidence>
<dbReference type="SUPFAM" id="SSF48403">
    <property type="entry name" value="Ankyrin repeat"/>
    <property type="match status" value="1"/>
</dbReference>
<dbReference type="PANTHER" id="PTHR10582">
    <property type="entry name" value="TRANSIENT RECEPTOR POTENTIAL ION CHANNEL PROTEIN"/>
    <property type="match status" value="1"/>
</dbReference>
<dbReference type="GO" id="GO:0005886">
    <property type="term" value="C:plasma membrane"/>
    <property type="evidence" value="ECO:0007669"/>
    <property type="project" value="TreeGrafter"/>
</dbReference>
<proteinExistence type="predicted"/>
<feature type="transmembrane region" description="Helical" evidence="2">
    <location>
        <begin position="308"/>
        <end position="333"/>
    </location>
</feature>
<organism evidence="3 4">
    <name type="scientific">Rotaria sordida</name>
    <dbReference type="NCBI Taxonomy" id="392033"/>
    <lineage>
        <taxon>Eukaryota</taxon>
        <taxon>Metazoa</taxon>
        <taxon>Spiralia</taxon>
        <taxon>Gnathifera</taxon>
        <taxon>Rotifera</taxon>
        <taxon>Eurotatoria</taxon>
        <taxon>Bdelloidea</taxon>
        <taxon>Philodinida</taxon>
        <taxon>Philodinidae</taxon>
        <taxon>Rotaria</taxon>
    </lineage>
</organism>
<feature type="transmembrane region" description="Helical" evidence="2">
    <location>
        <begin position="200"/>
        <end position="219"/>
    </location>
</feature>